<evidence type="ECO:0000313" key="2">
    <source>
        <dbReference type="EMBL" id="WWQ59515.1"/>
    </source>
</evidence>
<evidence type="ECO:0000313" key="3">
    <source>
        <dbReference type="Proteomes" id="UP001432202"/>
    </source>
</evidence>
<keyword evidence="3" id="KW-1185">Reference proteome</keyword>
<organism evidence="2 3">
    <name type="scientific">Sulfolobus tengchongensis</name>
    <dbReference type="NCBI Taxonomy" id="207809"/>
    <lineage>
        <taxon>Archaea</taxon>
        <taxon>Thermoproteota</taxon>
        <taxon>Thermoprotei</taxon>
        <taxon>Sulfolobales</taxon>
        <taxon>Sulfolobaceae</taxon>
        <taxon>Sulfolobus</taxon>
    </lineage>
</organism>
<name>A0AAX4KYU9_9CREN</name>
<proteinExistence type="predicted"/>
<dbReference type="SUPFAM" id="SSF52540">
    <property type="entry name" value="P-loop containing nucleoside triphosphate hydrolases"/>
    <property type="match status" value="1"/>
</dbReference>
<dbReference type="GO" id="GO:0005524">
    <property type="term" value="F:ATP binding"/>
    <property type="evidence" value="ECO:0007669"/>
    <property type="project" value="TreeGrafter"/>
</dbReference>
<gene>
    <name evidence="2" type="ORF">V6M85_08420</name>
</gene>
<dbReference type="Proteomes" id="UP001432202">
    <property type="component" value="Chromosome"/>
</dbReference>
<protein>
    <submittedName>
        <fullName evidence="2">ParA family protein</fullName>
    </submittedName>
</protein>
<dbReference type="PANTHER" id="PTHR43384">
    <property type="entry name" value="SEPTUM SITE-DETERMINING PROTEIN MIND HOMOLOG, CHLOROPLASTIC-RELATED"/>
    <property type="match status" value="1"/>
</dbReference>
<dbReference type="GO" id="GO:0005829">
    <property type="term" value="C:cytosol"/>
    <property type="evidence" value="ECO:0007669"/>
    <property type="project" value="TreeGrafter"/>
</dbReference>
<dbReference type="Gene3D" id="3.40.50.300">
    <property type="entry name" value="P-loop containing nucleotide triphosphate hydrolases"/>
    <property type="match status" value="1"/>
</dbReference>
<reference evidence="2 3" key="1">
    <citation type="submission" date="2024-02" db="EMBL/GenBank/DDBJ databases">
        <title>STSV induces naive adaptation in Sulfolobus.</title>
        <authorList>
            <person name="Xiang X."/>
            <person name="Song M."/>
        </authorList>
    </citation>
    <scope>NUCLEOTIDE SEQUENCE [LARGE SCALE GENOMIC DNA]</scope>
    <source>
        <strain evidence="2 3">RT2</strain>
    </source>
</reference>
<dbReference type="Pfam" id="PF01656">
    <property type="entry name" value="CbiA"/>
    <property type="match status" value="1"/>
</dbReference>
<dbReference type="InterPro" id="IPR002586">
    <property type="entry name" value="CobQ/CobB/MinD/ParA_Nub-bd_dom"/>
</dbReference>
<dbReference type="EMBL" id="CP146016">
    <property type="protein sequence ID" value="WWQ59515.1"/>
    <property type="molecule type" value="Genomic_DNA"/>
</dbReference>
<dbReference type="GO" id="GO:0051782">
    <property type="term" value="P:negative regulation of cell division"/>
    <property type="evidence" value="ECO:0007669"/>
    <property type="project" value="TreeGrafter"/>
</dbReference>
<feature type="domain" description="CobQ/CobB/MinD/ParA nucleotide binding" evidence="1">
    <location>
        <begin position="7"/>
        <end position="220"/>
    </location>
</feature>
<accession>A0AAX4KYU9</accession>
<dbReference type="GO" id="GO:0016887">
    <property type="term" value="F:ATP hydrolysis activity"/>
    <property type="evidence" value="ECO:0007669"/>
    <property type="project" value="TreeGrafter"/>
</dbReference>
<dbReference type="RefSeq" id="WP_338598721.1">
    <property type="nucleotide sequence ID" value="NZ_CP146016.1"/>
</dbReference>
<dbReference type="PANTHER" id="PTHR43384:SF10">
    <property type="entry name" value="ATPASE INVOLVED IN CHROMOSOME PARTITIONING, PARA_MIND FAMILY"/>
    <property type="match status" value="1"/>
</dbReference>
<dbReference type="InterPro" id="IPR050625">
    <property type="entry name" value="ParA/MinD_ATPase"/>
</dbReference>
<sequence>MKLRVGFIGIKGGVGKTTLALNTAFYLSNKKYKVLYIDKDFLSMGSLILGFNGKGFHKAITDDLGKEEYEYKVNDNLTIFKFYSDPVNEEILQERAKTKSDKLIKAYLDVISKGYDVIIVDYGRIFKTNDPLVYTEFDLFRKHFHDYLIGGVGITNALIEDVIKDVRYYIDLRMRINFKPLAFVINMVPQIGDIQREINEEIKKIRDILNCEVVTIPFKQEFLQYNNLGRHEDLIQVGKIIERYINQT</sequence>
<dbReference type="AlphaFoldDB" id="A0AAX4KYU9"/>
<evidence type="ECO:0000259" key="1">
    <source>
        <dbReference type="Pfam" id="PF01656"/>
    </source>
</evidence>
<dbReference type="InterPro" id="IPR027417">
    <property type="entry name" value="P-loop_NTPase"/>
</dbReference>
<dbReference type="GO" id="GO:0009898">
    <property type="term" value="C:cytoplasmic side of plasma membrane"/>
    <property type="evidence" value="ECO:0007669"/>
    <property type="project" value="TreeGrafter"/>
</dbReference>
<dbReference type="GeneID" id="89336787"/>